<keyword evidence="3" id="KW-1185">Reference proteome</keyword>
<feature type="compositionally biased region" description="Basic residues" evidence="1">
    <location>
        <begin position="38"/>
        <end position="48"/>
    </location>
</feature>
<evidence type="ECO:0000313" key="3">
    <source>
        <dbReference type="Proteomes" id="UP000298652"/>
    </source>
</evidence>
<feature type="region of interest" description="Disordered" evidence="1">
    <location>
        <begin position="1"/>
        <end position="92"/>
    </location>
</feature>
<dbReference type="Proteomes" id="UP000298652">
    <property type="component" value="Chromosome 4"/>
</dbReference>
<name>A0A4U6UY89_SETVI</name>
<reference evidence="2" key="1">
    <citation type="submission" date="2019-03" db="EMBL/GenBank/DDBJ databases">
        <title>WGS assembly of Setaria viridis.</title>
        <authorList>
            <person name="Huang P."/>
            <person name="Jenkins J."/>
            <person name="Grimwood J."/>
            <person name="Barry K."/>
            <person name="Healey A."/>
            <person name="Mamidi S."/>
            <person name="Sreedasyam A."/>
            <person name="Shu S."/>
            <person name="Feldman M."/>
            <person name="Wu J."/>
            <person name="Yu Y."/>
            <person name="Chen C."/>
            <person name="Johnson J."/>
            <person name="Rokhsar D."/>
            <person name="Baxter I."/>
            <person name="Schmutz J."/>
            <person name="Brutnell T."/>
            <person name="Kellogg E."/>
        </authorList>
    </citation>
    <scope>NUCLEOTIDE SEQUENCE [LARGE SCALE GENOMIC DNA]</scope>
</reference>
<dbReference type="EMBL" id="CM016555">
    <property type="protein sequence ID" value="TKW20324.1"/>
    <property type="molecule type" value="Genomic_DNA"/>
</dbReference>
<dbReference type="AlphaFoldDB" id="A0A4U6UY89"/>
<sequence>MTAAATKRTFGSGVWQAGGDGGDEHGEQKVASHWRTAATKRLRRKRQKTCSASTASRRWRPAAGHYGERRAGGRPVEEEDSKESVGPCESNTVSKRKISSEYEINKWSARILTR</sequence>
<organism evidence="2 3">
    <name type="scientific">Setaria viridis</name>
    <name type="common">Green bristlegrass</name>
    <name type="synonym">Setaria italica subsp. viridis</name>
    <dbReference type="NCBI Taxonomy" id="4556"/>
    <lineage>
        <taxon>Eukaryota</taxon>
        <taxon>Viridiplantae</taxon>
        <taxon>Streptophyta</taxon>
        <taxon>Embryophyta</taxon>
        <taxon>Tracheophyta</taxon>
        <taxon>Spermatophyta</taxon>
        <taxon>Magnoliopsida</taxon>
        <taxon>Liliopsida</taxon>
        <taxon>Poales</taxon>
        <taxon>Poaceae</taxon>
        <taxon>PACMAD clade</taxon>
        <taxon>Panicoideae</taxon>
        <taxon>Panicodae</taxon>
        <taxon>Paniceae</taxon>
        <taxon>Cenchrinae</taxon>
        <taxon>Setaria</taxon>
    </lineage>
</organism>
<accession>A0A4U6UY89</accession>
<dbReference type="Gramene" id="TKW20324">
    <property type="protein sequence ID" value="TKW20324"/>
    <property type="gene ID" value="SEVIR_4G079201v2"/>
</dbReference>
<protein>
    <submittedName>
        <fullName evidence="2">Uncharacterized protein</fullName>
    </submittedName>
</protein>
<proteinExistence type="predicted"/>
<gene>
    <name evidence="2" type="ORF">SEVIR_4G079201v2</name>
</gene>
<evidence type="ECO:0000256" key="1">
    <source>
        <dbReference type="SAM" id="MobiDB-lite"/>
    </source>
</evidence>
<evidence type="ECO:0000313" key="2">
    <source>
        <dbReference type="EMBL" id="TKW20324.1"/>
    </source>
</evidence>